<dbReference type="FunFam" id="2.40.50.140:FF:000024">
    <property type="entry name" value="Lysine--tRNA ligase"/>
    <property type="match status" value="1"/>
</dbReference>
<dbReference type="eggNOG" id="COG1190">
    <property type="taxonomic scope" value="Bacteria"/>
</dbReference>
<evidence type="ECO:0000256" key="13">
    <source>
        <dbReference type="HAMAP-Rule" id="MF_00252"/>
    </source>
</evidence>
<dbReference type="CDD" id="cd04322">
    <property type="entry name" value="LysRS_N"/>
    <property type="match status" value="1"/>
</dbReference>
<dbReference type="NCBIfam" id="TIGR00499">
    <property type="entry name" value="lysS_bact"/>
    <property type="match status" value="1"/>
</dbReference>
<dbReference type="SUPFAM" id="SSF55681">
    <property type="entry name" value="Class II aaRS and biotin synthetases"/>
    <property type="match status" value="1"/>
</dbReference>
<evidence type="ECO:0000256" key="3">
    <source>
        <dbReference type="ARBA" id="ARBA00011738"/>
    </source>
</evidence>
<comment type="subcellular location">
    <subcellularLocation>
        <location evidence="1 13">Cytoplasm</location>
    </subcellularLocation>
</comment>
<proteinExistence type="inferred from homology"/>
<evidence type="ECO:0000256" key="12">
    <source>
        <dbReference type="ARBA" id="ARBA00048573"/>
    </source>
</evidence>
<dbReference type="HOGENOM" id="CLU_008255_6_0_9"/>
<dbReference type="CDD" id="cd00775">
    <property type="entry name" value="LysRS_core"/>
    <property type="match status" value="1"/>
</dbReference>
<dbReference type="GO" id="GO:0140096">
    <property type="term" value="F:catalytic activity, acting on a protein"/>
    <property type="evidence" value="ECO:0007669"/>
    <property type="project" value="UniProtKB-ARBA"/>
</dbReference>
<dbReference type="HAMAP" id="MF_00252">
    <property type="entry name" value="Lys_tRNA_synth_class2"/>
    <property type="match status" value="1"/>
</dbReference>
<dbReference type="PROSITE" id="PS50862">
    <property type="entry name" value="AA_TRNA_LIGASE_II"/>
    <property type="match status" value="1"/>
</dbReference>
<dbReference type="GO" id="GO:0005524">
    <property type="term" value="F:ATP binding"/>
    <property type="evidence" value="ECO:0007669"/>
    <property type="project" value="UniProtKB-UniRule"/>
</dbReference>
<feature type="binding site" evidence="13">
    <location>
        <position position="432"/>
    </location>
    <ligand>
        <name>Mg(2+)</name>
        <dbReference type="ChEBI" id="CHEBI:18420"/>
        <label>1</label>
    </ligand>
</feature>
<dbReference type="EMBL" id="CP003639">
    <property type="protein sequence ID" value="AFM39208.1"/>
    <property type="molecule type" value="Genomic_DNA"/>
</dbReference>
<dbReference type="GO" id="GO:0005829">
    <property type="term" value="C:cytosol"/>
    <property type="evidence" value="ECO:0007669"/>
    <property type="project" value="TreeGrafter"/>
</dbReference>
<comment type="similarity">
    <text evidence="2 13">Belongs to the class-II aminoacyl-tRNA synthetase family.</text>
</comment>
<dbReference type="Proteomes" id="UP000002892">
    <property type="component" value="Chromosome"/>
</dbReference>
<evidence type="ECO:0000313" key="16">
    <source>
        <dbReference type="EMBL" id="AFM39208.1"/>
    </source>
</evidence>
<sequence length="532" mass="61293">MMNGRWCKIHNFNSSCLAASIFGKIDKIRVNDGGIMMENTNDLWRIRLEKLDLFRQAGLEPYADRYIRSHKAQEILDDFQNLENQKVSIAGRIMSKRDQGKVIFVHIQDLSGRIQIYMRKDDLGETMFDLISKFDVGDIVGVEGEVFRTKRGEISIHARDVKLLSKAMRPLPEKFHGLTNVETRYRQRYLDLVMNPDVRQVFVTRSKVIRCMREYLEAKEFLEVETPTLHSIPGGAAARPFITHHNTLDIDLYLRIALELPLKRLIVGGFEKVFEIGRTFRNEGISIKHNPEFTMMELYQAYANFEDIMELTEEMISYIVKKVHGTTMITYQGQAIEFKTPWRRLPMLEGILEYSGVDFRTIETDEEARQIAKEKGILVDEGTSRGKIINEFFEAFVEPNLIQPTFITGHPVEISPLAKRNAEHPEYTDRFEAFIFGRELANAFSELNDPIDQRQRFEAQAAERAKGDDEAHILDEDFVQALEYGLPPTGGLGIGIDRLVMLLTDSASIRDVILFPTMRPREENAQDDDSEE</sequence>
<evidence type="ECO:0000256" key="6">
    <source>
        <dbReference type="ARBA" id="ARBA00022723"/>
    </source>
</evidence>
<dbReference type="Gene3D" id="3.30.930.10">
    <property type="entry name" value="Bira Bifunctional Protein, Domain 2"/>
    <property type="match status" value="1"/>
</dbReference>
<evidence type="ECO:0000256" key="11">
    <source>
        <dbReference type="ARBA" id="ARBA00023146"/>
    </source>
</evidence>
<evidence type="ECO:0000256" key="5">
    <source>
        <dbReference type="ARBA" id="ARBA00022598"/>
    </source>
</evidence>
<keyword evidence="11 13" id="KW-0030">Aminoacyl-tRNA synthetase</keyword>
<evidence type="ECO:0000256" key="10">
    <source>
        <dbReference type="ARBA" id="ARBA00022917"/>
    </source>
</evidence>
<comment type="catalytic activity">
    <reaction evidence="12 13 14">
        <text>tRNA(Lys) + L-lysine + ATP = L-lysyl-tRNA(Lys) + AMP + diphosphate</text>
        <dbReference type="Rhea" id="RHEA:20792"/>
        <dbReference type="Rhea" id="RHEA-COMP:9696"/>
        <dbReference type="Rhea" id="RHEA-COMP:9697"/>
        <dbReference type="ChEBI" id="CHEBI:30616"/>
        <dbReference type="ChEBI" id="CHEBI:32551"/>
        <dbReference type="ChEBI" id="CHEBI:33019"/>
        <dbReference type="ChEBI" id="CHEBI:78442"/>
        <dbReference type="ChEBI" id="CHEBI:78529"/>
        <dbReference type="ChEBI" id="CHEBI:456215"/>
        <dbReference type="EC" id="6.1.1.6"/>
    </reaction>
</comment>
<evidence type="ECO:0000256" key="8">
    <source>
        <dbReference type="ARBA" id="ARBA00022840"/>
    </source>
</evidence>
<dbReference type="PRINTS" id="PR00982">
    <property type="entry name" value="TRNASYNTHLYS"/>
</dbReference>
<evidence type="ECO:0000256" key="14">
    <source>
        <dbReference type="RuleBase" id="RU000336"/>
    </source>
</evidence>
<keyword evidence="10 13" id="KW-0648">Protein biosynthesis</keyword>
<dbReference type="PIRSF" id="PIRSF039101">
    <property type="entry name" value="LysRS2"/>
    <property type="match status" value="1"/>
</dbReference>
<protein>
    <recommendedName>
        <fullName evidence="13">Lysine--tRNA ligase</fullName>
        <ecNumber evidence="13">6.1.1.6</ecNumber>
    </recommendedName>
    <alternativeName>
        <fullName evidence="13">Lysyl-tRNA synthetase</fullName>
        <shortName evidence="13">LysRS</shortName>
    </alternativeName>
</protein>
<dbReference type="InterPro" id="IPR006195">
    <property type="entry name" value="aa-tRNA-synth_II"/>
</dbReference>
<feature type="domain" description="Aminoacyl-transfer RNA synthetases class-II family profile" evidence="15">
    <location>
        <begin position="202"/>
        <end position="520"/>
    </location>
</feature>
<keyword evidence="9 13" id="KW-0460">Magnesium</keyword>
<evidence type="ECO:0000259" key="15">
    <source>
        <dbReference type="PROSITE" id="PS50862"/>
    </source>
</evidence>
<name>I4D084_DESAJ</name>
<keyword evidence="7 13" id="KW-0547">Nucleotide-binding</keyword>
<keyword evidence="8 13" id="KW-0067">ATP-binding</keyword>
<feature type="binding site" evidence="13">
    <location>
        <position position="439"/>
    </location>
    <ligand>
        <name>Mg(2+)</name>
        <dbReference type="ChEBI" id="CHEBI:18420"/>
        <label>1</label>
    </ligand>
</feature>
<dbReference type="InterPro" id="IPR004364">
    <property type="entry name" value="Aa-tRNA-synt_II"/>
</dbReference>
<dbReference type="InterPro" id="IPR004365">
    <property type="entry name" value="NA-bd_OB_tRNA"/>
</dbReference>
<dbReference type="EC" id="6.1.1.6" evidence="13"/>
<evidence type="ECO:0000256" key="9">
    <source>
        <dbReference type="ARBA" id="ARBA00022842"/>
    </source>
</evidence>
<dbReference type="InterPro" id="IPR012340">
    <property type="entry name" value="NA-bd_OB-fold"/>
</dbReference>
<dbReference type="KEGG" id="dai:Desaci_0093"/>
<dbReference type="STRING" id="646529.Desaci_0093"/>
<dbReference type="Gene3D" id="2.40.50.140">
    <property type="entry name" value="Nucleic acid-binding proteins"/>
    <property type="match status" value="1"/>
</dbReference>
<evidence type="ECO:0000256" key="4">
    <source>
        <dbReference type="ARBA" id="ARBA00022490"/>
    </source>
</evidence>
<dbReference type="Pfam" id="PF00152">
    <property type="entry name" value="tRNA-synt_2"/>
    <property type="match status" value="1"/>
</dbReference>
<dbReference type="GO" id="GO:0000287">
    <property type="term" value="F:magnesium ion binding"/>
    <property type="evidence" value="ECO:0007669"/>
    <property type="project" value="UniProtKB-UniRule"/>
</dbReference>
<feature type="binding site" evidence="13">
    <location>
        <position position="439"/>
    </location>
    <ligand>
        <name>Mg(2+)</name>
        <dbReference type="ChEBI" id="CHEBI:18420"/>
        <label>2</label>
    </ligand>
</feature>
<dbReference type="GO" id="GO:0006430">
    <property type="term" value="P:lysyl-tRNA aminoacylation"/>
    <property type="evidence" value="ECO:0007669"/>
    <property type="project" value="UniProtKB-UniRule"/>
</dbReference>
<evidence type="ECO:0000256" key="7">
    <source>
        <dbReference type="ARBA" id="ARBA00022741"/>
    </source>
</evidence>
<dbReference type="PANTHER" id="PTHR42918">
    <property type="entry name" value="LYSYL-TRNA SYNTHETASE"/>
    <property type="match status" value="1"/>
</dbReference>
<dbReference type="InterPro" id="IPR018149">
    <property type="entry name" value="Lys-tRNA-synth_II_C"/>
</dbReference>
<dbReference type="GO" id="GO:0000049">
    <property type="term" value="F:tRNA binding"/>
    <property type="evidence" value="ECO:0007669"/>
    <property type="project" value="TreeGrafter"/>
</dbReference>
<dbReference type="InterPro" id="IPR002313">
    <property type="entry name" value="Lys-tRNA-ligase_II"/>
</dbReference>
<gene>
    <name evidence="13" type="primary">lysS</name>
    <name evidence="16" type="ordered locus">Desaci_0093</name>
</gene>
<organism evidence="16 17">
    <name type="scientific">Desulfosporosinus acidiphilus (strain DSM 22704 / JCM 16185 / SJ4)</name>
    <dbReference type="NCBI Taxonomy" id="646529"/>
    <lineage>
        <taxon>Bacteria</taxon>
        <taxon>Bacillati</taxon>
        <taxon>Bacillota</taxon>
        <taxon>Clostridia</taxon>
        <taxon>Eubacteriales</taxon>
        <taxon>Desulfitobacteriaceae</taxon>
        <taxon>Desulfosporosinus</taxon>
    </lineage>
</organism>
<dbReference type="FunFam" id="3.30.930.10:FF:000001">
    <property type="entry name" value="Lysine--tRNA ligase"/>
    <property type="match status" value="1"/>
</dbReference>
<keyword evidence="5 13" id="KW-0436">Ligase</keyword>
<dbReference type="InterPro" id="IPR034762">
    <property type="entry name" value="Lys-tRNA-ligase_II_bac/euk"/>
</dbReference>
<evidence type="ECO:0000313" key="17">
    <source>
        <dbReference type="Proteomes" id="UP000002892"/>
    </source>
</evidence>
<comment type="cofactor">
    <cofactor evidence="13 14">
        <name>Mg(2+)</name>
        <dbReference type="ChEBI" id="CHEBI:18420"/>
    </cofactor>
    <text evidence="13 14">Binds 3 Mg(2+) ions per subunit.</text>
</comment>
<dbReference type="InterPro" id="IPR045864">
    <property type="entry name" value="aa-tRNA-synth_II/BPL/LPL"/>
</dbReference>
<accession>I4D084</accession>
<comment type="subunit">
    <text evidence="3 13">Homodimer.</text>
</comment>
<keyword evidence="6 13" id="KW-0479">Metal-binding</keyword>
<dbReference type="AlphaFoldDB" id="I4D084"/>
<dbReference type="GO" id="GO:0004824">
    <property type="term" value="F:lysine-tRNA ligase activity"/>
    <property type="evidence" value="ECO:0007669"/>
    <property type="project" value="UniProtKB-UniRule"/>
</dbReference>
<dbReference type="PANTHER" id="PTHR42918:SF15">
    <property type="entry name" value="LYSINE--TRNA LIGASE, CHLOROPLASTIC_MITOCHONDRIAL"/>
    <property type="match status" value="1"/>
</dbReference>
<dbReference type="NCBIfam" id="NF001756">
    <property type="entry name" value="PRK00484.1"/>
    <property type="match status" value="1"/>
</dbReference>
<dbReference type="InterPro" id="IPR044136">
    <property type="entry name" value="Lys-tRNA-ligase_II_N"/>
</dbReference>
<dbReference type="SUPFAM" id="SSF50249">
    <property type="entry name" value="Nucleic acid-binding proteins"/>
    <property type="match status" value="1"/>
</dbReference>
<dbReference type="Pfam" id="PF01336">
    <property type="entry name" value="tRNA_anti-codon"/>
    <property type="match status" value="1"/>
</dbReference>
<dbReference type="GO" id="GO:0016740">
    <property type="term" value="F:transferase activity"/>
    <property type="evidence" value="ECO:0007669"/>
    <property type="project" value="UniProtKB-ARBA"/>
</dbReference>
<keyword evidence="4 13" id="KW-0963">Cytoplasm</keyword>
<evidence type="ECO:0000256" key="1">
    <source>
        <dbReference type="ARBA" id="ARBA00004496"/>
    </source>
</evidence>
<keyword evidence="17" id="KW-1185">Reference proteome</keyword>
<evidence type="ECO:0000256" key="2">
    <source>
        <dbReference type="ARBA" id="ARBA00008226"/>
    </source>
</evidence>
<reference evidence="16 17" key="1">
    <citation type="journal article" date="2012" name="J. Bacteriol.">
        <title>Complete genome sequences of Desulfosporosinus orientis DSM765T, Desulfosporosinus youngiae DSM17734T, Desulfosporosinus meridiei DSM13257T, and Desulfosporosinus acidiphilus DSM22704T.</title>
        <authorList>
            <person name="Pester M."/>
            <person name="Brambilla E."/>
            <person name="Alazard D."/>
            <person name="Rattei T."/>
            <person name="Weinmaier T."/>
            <person name="Han J."/>
            <person name="Lucas S."/>
            <person name="Lapidus A."/>
            <person name="Cheng J.F."/>
            <person name="Goodwin L."/>
            <person name="Pitluck S."/>
            <person name="Peters L."/>
            <person name="Ovchinnikova G."/>
            <person name="Teshima H."/>
            <person name="Detter J.C."/>
            <person name="Han C.S."/>
            <person name="Tapia R."/>
            <person name="Land M.L."/>
            <person name="Hauser L."/>
            <person name="Kyrpides N.C."/>
            <person name="Ivanova N.N."/>
            <person name="Pagani I."/>
            <person name="Huntmann M."/>
            <person name="Wei C.L."/>
            <person name="Davenport K.W."/>
            <person name="Daligault H."/>
            <person name="Chain P.S."/>
            <person name="Chen A."/>
            <person name="Mavromatis K."/>
            <person name="Markowitz V."/>
            <person name="Szeto E."/>
            <person name="Mikhailova N."/>
            <person name="Pati A."/>
            <person name="Wagner M."/>
            <person name="Woyke T."/>
            <person name="Ollivier B."/>
            <person name="Klenk H.P."/>
            <person name="Spring S."/>
            <person name="Loy A."/>
        </authorList>
    </citation>
    <scope>NUCLEOTIDE SEQUENCE [LARGE SCALE GENOMIC DNA]</scope>
    <source>
        <strain evidence="17">DSM 22704 / JCM 16185 / SJ4</strain>
    </source>
</reference>